<sequence>KSNSVQAAAAASIAIAGKSSRACDGCGVQRAQWYCAADEAYLCDRCDTGVHSANSVACRHERVRLAPNGAPLKMPKRSSSAASSHHLSKPYKNKGVAKEAAAATGHRQAQATPLLPPPPLPTATGGGNLRVGGDAEGEDRFLVPNSFEDCCCLDSGVDGATVSLIGGGGNSEPSAVFIGGDIPGLVIDDFHGFDYGLNFDLAIRGEEDFDLRVGGGAAAAAASEDHGCFTSTTCSDGSGSSFSSGVDQQQSWDLENCIPPTPSPFARFFSSSRVKTEEEEDVTKQTLQGPAEKLKKKAKEILKCSLEGLSEEDLRHVPSLRLDYEEVLNAWSDRGALWTDDDDLSGSQTVPGGEDSFNSDDASLSNEGREARVLRYKEKRRTRLFSKKIRYEVRKLNAERRPRMKGRFVKRIQLPSR</sequence>
<feature type="domain" description="CCT" evidence="10">
    <location>
        <begin position="369"/>
        <end position="411"/>
    </location>
</feature>
<feature type="domain" description="B box-type" evidence="9">
    <location>
        <begin position="18"/>
        <end position="65"/>
    </location>
</feature>
<gene>
    <name evidence="11" type="ORF">CSSPJE1EN2_LOCUS20220</name>
</gene>
<feature type="region of interest" description="Disordered" evidence="8">
    <location>
        <begin position="69"/>
        <end position="135"/>
    </location>
</feature>
<keyword evidence="5 7" id="KW-0539">Nucleus</keyword>
<dbReference type="Proteomes" id="UP001497522">
    <property type="component" value="Chromosome 6"/>
</dbReference>
<keyword evidence="4" id="KW-0862">Zinc</keyword>
<keyword evidence="3" id="KW-0479">Metal-binding</keyword>
<name>A0ABP1BQY4_9BRYO</name>
<dbReference type="InterPro" id="IPR000315">
    <property type="entry name" value="Znf_B-box"/>
</dbReference>
<evidence type="ECO:0000259" key="10">
    <source>
        <dbReference type="PROSITE" id="PS51017"/>
    </source>
</evidence>
<dbReference type="InterPro" id="IPR010402">
    <property type="entry name" value="CCT_domain"/>
</dbReference>
<evidence type="ECO:0000256" key="2">
    <source>
        <dbReference type="ARBA" id="ARBA00010024"/>
    </source>
</evidence>
<dbReference type="PROSITE" id="PS50119">
    <property type="entry name" value="ZF_BBOX"/>
    <property type="match status" value="1"/>
</dbReference>
<comment type="subcellular location">
    <subcellularLocation>
        <location evidence="1 7">Nucleus</location>
    </subcellularLocation>
</comment>
<reference evidence="11" key="1">
    <citation type="submission" date="2024-03" db="EMBL/GenBank/DDBJ databases">
        <authorList>
            <consortium name="ELIXIR-Norway"/>
            <consortium name="Elixir Norway"/>
        </authorList>
    </citation>
    <scope>NUCLEOTIDE SEQUENCE</scope>
</reference>
<dbReference type="PANTHER" id="PTHR31874">
    <property type="entry name" value="CCT MOTIF FAMILY PROTEIN, EXPRESSED"/>
    <property type="match status" value="1"/>
</dbReference>
<dbReference type="EMBL" id="OZ023707">
    <property type="protein sequence ID" value="CAK9878434.1"/>
    <property type="molecule type" value="Genomic_DNA"/>
</dbReference>
<evidence type="ECO:0000259" key="9">
    <source>
        <dbReference type="PROSITE" id="PS50119"/>
    </source>
</evidence>
<evidence type="ECO:0000256" key="6">
    <source>
        <dbReference type="PROSITE-ProRule" id="PRU00024"/>
    </source>
</evidence>
<keyword evidence="12" id="KW-1185">Reference proteome</keyword>
<keyword evidence="6" id="KW-0863">Zinc-finger</keyword>
<evidence type="ECO:0000256" key="1">
    <source>
        <dbReference type="ARBA" id="ARBA00004123"/>
    </source>
</evidence>
<dbReference type="PANTHER" id="PTHR31874:SF1">
    <property type="entry name" value="ZINC FINGER PROTEIN CONSTANS-LIKE 6"/>
    <property type="match status" value="1"/>
</dbReference>
<evidence type="ECO:0000313" key="11">
    <source>
        <dbReference type="EMBL" id="CAK9878434.1"/>
    </source>
</evidence>
<proteinExistence type="inferred from homology"/>
<feature type="region of interest" description="Disordered" evidence="8">
    <location>
        <begin position="341"/>
        <end position="364"/>
    </location>
</feature>
<evidence type="ECO:0000256" key="3">
    <source>
        <dbReference type="ARBA" id="ARBA00022723"/>
    </source>
</evidence>
<evidence type="ECO:0000256" key="4">
    <source>
        <dbReference type="ARBA" id="ARBA00022833"/>
    </source>
</evidence>
<accession>A0ABP1BQY4</accession>
<dbReference type="CDD" id="cd19821">
    <property type="entry name" value="Bbox1_BBX-like"/>
    <property type="match status" value="1"/>
</dbReference>
<feature type="non-terminal residue" evidence="11">
    <location>
        <position position="1"/>
    </location>
</feature>
<dbReference type="Pfam" id="PF00643">
    <property type="entry name" value="zf-B_box"/>
    <property type="match status" value="1"/>
</dbReference>
<evidence type="ECO:0000256" key="5">
    <source>
        <dbReference type="ARBA" id="ARBA00023242"/>
    </source>
</evidence>
<protein>
    <submittedName>
        <fullName evidence="11">Uncharacterized protein</fullName>
    </submittedName>
</protein>
<organism evidence="11 12">
    <name type="scientific">Sphagnum jensenii</name>
    <dbReference type="NCBI Taxonomy" id="128206"/>
    <lineage>
        <taxon>Eukaryota</taxon>
        <taxon>Viridiplantae</taxon>
        <taxon>Streptophyta</taxon>
        <taxon>Embryophyta</taxon>
        <taxon>Bryophyta</taxon>
        <taxon>Sphagnophytina</taxon>
        <taxon>Sphagnopsida</taxon>
        <taxon>Sphagnales</taxon>
        <taxon>Sphagnaceae</taxon>
        <taxon>Sphagnum</taxon>
    </lineage>
</organism>
<feature type="compositionally biased region" description="Low complexity" evidence="8">
    <location>
        <begin position="100"/>
        <end position="113"/>
    </location>
</feature>
<dbReference type="Pfam" id="PF06203">
    <property type="entry name" value="CCT"/>
    <property type="match status" value="1"/>
</dbReference>
<comment type="similarity">
    <text evidence="2">Belongs to the CONSTANS family.</text>
</comment>
<evidence type="ECO:0000256" key="7">
    <source>
        <dbReference type="PROSITE-ProRule" id="PRU00357"/>
    </source>
</evidence>
<dbReference type="InterPro" id="IPR052453">
    <property type="entry name" value="CONSTANS-like_ZF"/>
</dbReference>
<dbReference type="PROSITE" id="PS51017">
    <property type="entry name" value="CCT"/>
    <property type="match status" value="1"/>
</dbReference>
<dbReference type="SMART" id="SM00336">
    <property type="entry name" value="BBOX"/>
    <property type="match status" value="1"/>
</dbReference>
<evidence type="ECO:0000313" key="12">
    <source>
        <dbReference type="Proteomes" id="UP001497522"/>
    </source>
</evidence>
<dbReference type="InterPro" id="IPR049808">
    <property type="entry name" value="CONSTANS-like_Bbox1"/>
</dbReference>
<evidence type="ECO:0000256" key="8">
    <source>
        <dbReference type="SAM" id="MobiDB-lite"/>
    </source>
</evidence>